<dbReference type="EMBL" id="WAJR01000036">
    <property type="protein sequence ID" value="KAB1636043.1"/>
    <property type="molecule type" value="Genomic_DNA"/>
</dbReference>
<evidence type="ECO:0000313" key="2">
    <source>
        <dbReference type="EMBL" id="KAB1636043.1"/>
    </source>
</evidence>
<dbReference type="PROSITE" id="PS51379">
    <property type="entry name" value="4FE4S_FER_2"/>
    <property type="match status" value="1"/>
</dbReference>
<accession>A0A6N6NJK0</accession>
<name>A0A6N6NJK0_9ACTN</name>
<keyword evidence="3" id="KW-1185">Reference proteome</keyword>
<comment type="caution">
    <text evidence="2">The sequence shown here is derived from an EMBL/GenBank/DDBJ whole genome shotgun (WGS) entry which is preliminary data.</text>
</comment>
<dbReference type="AlphaFoldDB" id="A0A6N6NJK0"/>
<reference evidence="2 3" key="1">
    <citation type="submission" date="2019-09" db="EMBL/GenBank/DDBJ databases">
        <title>Whole genome shotgun sequencing (WGS) of Ellagibacter isourolithinifaciens DSM 104140(T) and Adlercreutzia muris DSM 29508(T).</title>
        <authorList>
            <person name="Stoll D.A."/>
            <person name="Danylec N."/>
            <person name="Huch M."/>
        </authorList>
    </citation>
    <scope>NUCLEOTIDE SEQUENCE [LARGE SCALE GENOMIC DNA]</scope>
    <source>
        <strain evidence="2 3">DSM 104140</strain>
    </source>
</reference>
<feature type="domain" description="4Fe-4S ferredoxin-type" evidence="1">
    <location>
        <begin position="3"/>
        <end position="31"/>
    </location>
</feature>
<organism evidence="2 3">
    <name type="scientific">Ellagibacter isourolithinifaciens</name>
    <dbReference type="NCBI Taxonomy" id="2137581"/>
    <lineage>
        <taxon>Bacteria</taxon>
        <taxon>Bacillati</taxon>
        <taxon>Actinomycetota</taxon>
        <taxon>Coriobacteriia</taxon>
        <taxon>Eggerthellales</taxon>
        <taxon>Eggerthellaceae</taxon>
        <taxon>Ellagibacter</taxon>
    </lineage>
</organism>
<dbReference type="Gene3D" id="3.30.70.20">
    <property type="match status" value="1"/>
</dbReference>
<protein>
    <submittedName>
        <fullName evidence="2">Oxidoreductase</fullName>
    </submittedName>
</protein>
<proteinExistence type="predicted"/>
<sequence length="112" mass="12236">MAKALMIDYEYCTGCHTCEVACRKSLGLDSGQFGIHILKDGPRQIEGTKKWELNYLPVPTSLCDLCAERSEKGMDASCAHHCPTHCLVVGNVEDLAIEVGKKANRALFVPLA</sequence>
<dbReference type="InterPro" id="IPR017896">
    <property type="entry name" value="4Fe4S_Fe-S-bd"/>
</dbReference>
<dbReference type="Proteomes" id="UP000468668">
    <property type="component" value="Unassembled WGS sequence"/>
</dbReference>
<evidence type="ECO:0000259" key="1">
    <source>
        <dbReference type="PROSITE" id="PS51379"/>
    </source>
</evidence>
<dbReference type="SUPFAM" id="SSF54862">
    <property type="entry name" value="4Fe-4S ferredoxins"/>
    <property type="match status" value="1"/>
</dbReference>
<dbReference type="OrthoDB" id="9804603at2"/>
<gene>
    <name evidence="2" type="ORF">F8C90_10005</name>
</gene>
<evidence type="ECO:0000313" key="3">
    <source>
        <dbReference type="Proteomes" id="UP000468668"/>
    </source>
</evidence>